<dbReference type="GO" id="GO:0022857">
    <property type="term" value="F:transmembrane transporter activity"/>
    <property type="evidence" value="ECO:0007669"/>
    <property type="project" value="InterPro"/>
</dbReference>
<dbReference type="RefSeq" id="WP_018066328.1">
    <property type="nucleotide sequence ID" value="NZ_AQWH01000022.1"/>
</dbReference>
<keyword evidence="2 5" id="KW-1133">Transmembrane helix</keyword>
<feature type="transmembrane region" description="Helical" evidence="5">
    <location>
        <begin position="235"/>
        <end position="253"/>
    </location>
</feature>
<feature type="transmembrane region" description="Helical" evidence="5">
    <location>
        <begin position="289"/>
        <end position="307"/>
    </location>
</feature>
<feature type="transmembrane region" description="Helical" evidence="5">
    <location>
        <begin position="73"/>
        <end position="92"/>
    </location>
</feature>
<dbReference type="PROSITE" id="PS50850">
    <property type="entry name" value="MFS"/>
    <property type="match status" value="1"/>
</dbReference>
<dbReference type="GO" id="GO:0005886">
    <property type="term" value="C:plasma membrane"/>
    <property type="evidence" value="ECO:0007669"/>
    <property type="project" value="TreeGrafter"/>
</dbReference>
<dbReference type="EMBL" id="CP020330">
    <property type="protein sequence ID" value="AQZ52801.1"/>
    <property type="molecule type" value="Genomic_DNA"/>
</dbReference>
<feature type="transmembrane region" description="Helical" evidence="5">
    <location>
        <begin position="98"/>
        <end position="119"/>
    </location>
</feature>
<keyword evidence="3 5" id="KW-0472">Membrane</keyword>
<name>A0A1U9Z550_9HYPH</name>
<feature type="domain" description="Major facilitator superfamily (MFS) profile" evidence="6">
    <location>
        <begin position="199"/>
        <end position="433"/>
    </location>
</feature>
<dbReference type="KEGG" id="mmed:Mame_03496"/>
<dbReference type="eggNOG" id="COG0477">
    <property type="taxonomic scope" value="Bacteria"/>
</dbReference>
<dbReference type="InterPro" id="IPR020846">
    <property type="entry name" value="MFS_dom"/>
</dbReference>
<gene>
    <name evidence="7" type="primary">ycaD_1</name>
    <name evidence="7" type="ORF">Mame_03496</name>
</gene>
<keyword evidence="8" id="KW-1185">Reference proteome</keyword>
<evidence type="ECO:0000256" key="2">
    <source>
        <dbReference type="ARBA" id="ARBA00022989"/>
    </source>
</evidence>
<feature type="transmembrane region" description="Helical" evidence="5">
    <location>
        <begin position="265"/>
        <end position="283"/>
    </location>
</feature>
<feature type="compositionally biased region" description="Basic and acidic residues" evidence="4">
    <location>
        <begin position="418"/>
        <end position="433"/>
    </location>
</feature>
<sequence length="433" mass="45836">MKRNLLPVFALLLGTLFLFLGNGLHGLLLPLRGAAEGYSDTALGFIGTSWASGFVLGCLFAPKLIMRIGHVRAFSGFIAIICMVALMTGIFIDEYAWIALRAATGFAMAGTQMIIESWLNERVDNSSRGVVFTFYTGITLFGVVGGQLVVGFGNTNTAILFMVAGIFYCVAMLPTTMSNAASPRPLQAVRIDVKLLYRNSPVACLGVLLTGIANGAFGTLVAVFATRAGLPDAEIAFLVTGAILAGAVAQVPFGKISDMTDRRYVIAALAGCAALAAMLIFLLKPGAEVLIGLVVIYGATANVLYPITASHANDFARPEDYVKISSGLLFLFGIGTIIGPTVGGPVMSAFGPYSLFIITATAHLLILAYALLRSRLRAPVPMAEREAFMAMPDAATPVSTREGVAFRTPPREYEEESADRAPANEEAENVERG</sequence>
<feature type="transmembrane region" description="Helical" evidence="5">
    <location>
        <begin position="353"/>
        <end position="372"/>
    </location>
</feature>
<evidence type="ECO:0000313" key="7">
    <source>
        <dbReference type="EMBL" id="AQZ52801.1"/>
    </source>
</evidence>
<dbReference type="PANTHER" id="PTHR23521:SF3">
    <property type="entry name" value="MFS TRANSPORTER"/>
    <property type="match status" value="1"/>
</dbReference>
<accession>A0A1U9Z550</accession>
<dbReference type="CDD" id="cd17477">
    <property type="entry name" value="MFS_YcaD_like"/>
    <property type="match status" value="1"/>
</dbReference>
<keyword evidence="1 5" id="KW-0812">Transmembrane</keyword>
<feature type="transmembrane region" description="Helical" evidence="5">
    <location>
        <begin position="158"/>
        <end position="181"/>
    </location>
</feature>
<evidence type="ECO:0000256" key="5">
    <source>
        <dbReference type="SAM" id="Phobius"/>
    </source>
</evidence>
<evidence type="ECO:0000256" key="1">
    <source>
        <dbReference type="ARBA" id="ARBA00022692"/>
    </source>
</evidence>
<feature type="transmembrane region" description="Helical" evidence="5">
    <location>
        <begin position="42"/>
        <end position="61"/>
    </location>
</feature>
<dbReference type="PANTHER" id="PTHR23521">
    <property type="entry name" value="TRANSPORTER MFS SUPERFAMILY"/>
    <property type="match status" value="1"/>
</dbReference>
<feature type="transmembrane region" description="Helical" evidence="5">
    <location>
        <begin position="131"/>
        <end position="152"/>
    </location>
</feature>
<dbReference type="STRING" id="1122214.Mame_03496"/>
<feature type="region of interest" description="Disordered" evidence="4">
    <location>
        <begin position="399"/>
        <end position="433"/>
    </location>
</feature>
<dbReference type="SUPFAM" id="SSF103473">
    <property type="entry name" value="MFS general substrate transporter"/>
    <property type="match status" value="1"/>
</dbReference>
<dbReference type="Proteomes" id="UP000191135">
    <property type="component" value="Chromosome"/>
</dbReference>
<organism evidence="7 8">
    <name type="scientific">Martelella mediterranea DSM 17316</name>
    <dbReference type="NCBI Taxonomy" id="1122214"/>
    <lineage>
        <taxon>Bacteria</taxon>
        <taxon>Pseudomonadati</taxon>
        <taxon>Pseudomonadota</taxon>
        <taxon>Alphaproteobacteria</taxon>
        <taxon>Hyphomicrobiales</taxon>
        <taxon>Aurantimonadaceae</taxon>
        <taxon>Martelella</taxon>
    </lineage>
</organism>
<dbReference type="InterPro" id="IPR047200">
    <property type="entry name" value="MFS_YcaD-like"/>
</dbReference>
<evidence type="ECO:0000256" key="4">
    <source>
        <dbReference type="SAM" id="MobiDB-lite"/>
    </source>
</evidence>
<dbReference type="Gene3D" id="1.20.1250.20">
    <property type="entry name" value="MFS general substrate transporter like domains"/>
    <property type="match status" value="2"/>
</dbReference>
<feature type="transmembrane region" description="Helical" evidence="5">
    <location>
        <begin position="202"/>
        <end position="223"/>
    </location>
</feature>
<evidence type="ECO:0000256" key="3">
    <source>
        <dbReference type="ARBA" id="ARBA00023136"/>
    </source>
</evidence>
<dbReference type="InterPro" id="IPR011701">
    <property type="entry name" value="MFS"/>
</dbReference>
<evidence type="ECO:0000259" key="6">
    <source>
        <dbReference type="PROSITE" id="PS50850"/>
    </source>
</evidence>
<dbReference type="OrthoDB" id="9810614at2"/>
<evidence type="ECO:0000313" key="8">
    <source>
        <dbReference type="Proteomes" id="UP000191135"/>
    </source>
</evidence>
<proteinExistence type="predicted"/>
<reference evidence="7 8" key="1">
    <citation type="submission" date="2017-03" db="EMBL/GenBank/DDBJ databases">
        <title>Foreign affairs: Plasmid Transfer between Roseobacters and Rhizobia.</title>
        <authorList>
            <person name="Bartling P."/>
            <person name="Bunk B."/>
            <person name="Overmann J."/>
            <person name="Brinkmann H."/>
            <person name="Petersen J."/>
        </authorList>
    </citation>
    <scope>NUCLEOTIDE SEQUENCE [LARGE SCALE GENOMIC DNA]</scope>
    <source>
        <strain evidence="7 8">MACL11</strain>
    </source>
</reference>
<feature type="transmembrane region" description="Helical" evidence="5">
    <location>
        <begin position="328"/>
        <end position="347"/>
    </location>
</feature>
<dbReference type="InterPro" id="IPR036259">
    <property type="entry name" value="MFS_trans_sf"/>
</dbReference>
<dbReference type="Pfam" id="PF07690">
    <property type="entry name" value="MFS_1"/>
    <property type="match status" value="1"/>
</dbReference>
<protein>
    <submittedName>
        <fullName evidence="7">Putative MFS-type transporter YcaD</fullName>
    </submittedName>
</protein>
<dbReference type="AlphaFoldDB" id="A0A1U9Z550"/>